<comment type="caution">
    <text evidence="1">The sequence shown here is derived from an EMBL/GenBank/DDBJ whole genome shotgun (WGS) entry which is preliminary data.</text>
</comment>
<keyword evidence="2" id="KW-1185">Reference proteome</keyword>
<reference evidence="1" key="2">
    <citation type="submission" date="2020-09" db="EMBL/GenBank/DDBJ databases">
        <authorList>
            <person name="Sun Q."/>
            <person name="Zhou Y."/>
        </authorList>
    </citation>
    <scope>NUCLEOTIDE SEQUENCE</scope>
    <source>
        <strain evidence="1">CGMCC 1.15758</strain>
    </source>
</reference>
<gene>
    <name evidence="1" type="ORF">GCM10010995_22830</name>
</gene>
<evidence type="ECO:0000313" key="2">
    <source>
        <dbReference type="Proteomes" id="UP000636949"/>
    </source>
</evidence>
<reference evidence="1" key="1">
    <citation type="journal article" date="2014" name="Int. J. Syst. Evol. Microbiol.">
        <title>Complete genome sequence of Corynebacterium casei LMG S-19264T (=DSM 44701T), isolated from a smear-ripened cheese.</title>
        <authorList>
            <consortium name="US DOE Joint Genome Institute (JGI-PGF)"/>
            <person name="Walter F."/>
            <person name="Albersmeier A."/>
            <person name="Kalinowski J."/>
            <person name="Ruckert C."/>
        </authorList>
    </citation>
    <scope>NUCLEOTIDE SEQUENCE</scope>
    <source>
        <strain evidence="1">CGMCC 1.15758</strain>
    </source>
</reference>
<name>A0A8J2Z610_9GAMM</name>
<organism evidence="1 2">
    <name type="scientific">Cysteiniphilum litorale</name>
    <dbReference type="NCBI Taxonomy" id="2056700"/>
    <lineage>
        <taxon>Bacteria</taxon>
        <taxon>Pseudomonadati</taxon>
        <taxon>Pseudomonadota</taxon>
        <taxon>Gammaproteobacteria</taxon>
        <taxon>Thiotrichales</taxon>
        <taxon>Fastidiosibacteraceae</taxon>
        <taxon>Cysteiniphilum</taxon>
    </lineage>
</organism>
<protein>
    <submittedName>
        <fullName evidence="1">Uncharacterized protein</fullName>
    </submittedName>
</protein>
<dbReference type="AlphaFoldDB" id="A0A8J2Z610"/>
<sequence length="52" mass="6144">MHTYEPNRLANIYLTDAYEKLLPQGKCKMEKDIKIKEINHSSKKIQTPEILK</sequence>
<accession>A0A8J2Z610</accession>
<proteinExistence type="predicted"/>
<evidence type="ECO:0000313" key="1">
    <source>
        <dbReference type="EMBL" id="GGG04843.1"/>
    </source>
</evidence>
<dbReference type="Proteomes" id="UP000636949">
    <property type="component" value="Unassembled WGS sequence"/>
</dbReference>
<dbReference type="EMBL" id="BMJS01000033">
    <property type="protein sequence ID" value="GGG04843.1"/>
    <property type="molecule type" value="Genomic_DNA"/>
</dbReference>